<evidence type="ECO:0000256" key="2">
    <source>
        <dbReference type="ARBA" id="ARBA00023180"/>
    </source>
</evidence>
<evidence type="ECO:0000256" key="1">
    <source>
        <dbReference type="ARBA" id="ARBA00022723"/>
    </source>
</evidence>
<dbReference type="InterPro" id="IPR008972">
    <property type="entry name" value="Cupredoxin"/>
</dbReference>
<dbReference type="InterPro" id="IPR039391">
    <property type="entry name" value="Phytocyanin-like"/>
</dbReference>
<name>A0A1D1YM47_9ARAE</name>
<evidence type="ECO:0000256" key="3">
    <source>
        <dbReference type="SAM" id="SignalP"/>
    </source>
</evidence>
<dbReference type="InterPro" id="IPR003245">
    <property type="entry name" value="Phytocyanin_dom"/>
</dbReference>
<dbReference type="PANTHER" id="PTHR33021:SF339">
    <property type="entry name" value="OS07G0570600 PROTEIN"/>
    <property type="match status" value="1"/>
</dbReference>
<keyword evidence="3" id="KW-0732">Signal</keyword>
<accession>A0A1D1YM47</accession>
<dbReference type="PROSITE" id="PS51485">
    <property type="entry name" value="PHYTOCYANIN"/>
    <property type="match status" value="1"/>
</dbReference>
<dbReference type="Pfam" id="PF02298">
    <property type="entry name" value="Cu_bind_like"/>
    <property type="match status" value="1"/>
</dbReference>
<dbReference type="Gene3D" id="2.60.40.420">
    <property type="entry name" value="Cupredoxins - blue copper proteins"/>
    <property type="match status" value="1"/>
</dbReference>
<keyword evidence="1" id="KW-0479">Metal-binding</keyword>
<feature type="domain" description="Phytocyanin" evidence="4">
    <location>
        <begin position="24"/>
        <end position="122"/>
    </location>
</feature>
<gene>
    <name evidence="5" type="primary">BCP_14</name>
    <name evidence="5" type="ORF">g.45090</name>
</gene>
<dbReference type="FunFam" id="2.60.40.420:FF:000003">
    <property type="entry name" value="Blue copper"/>
    <property type="match status" value="1"/>
</dbReference>
<dbReference type="EMBL" id="GDJX01012230">
    <property type="protein sequence ID" value="JAT55706.1"/>
    <property type="molecule type" value="Transcribed_RNA"/>
</dbReference>
<sequence length="148" mass="15584">MSALRTLAALCVALCAVVPAGAATLYNVGDTAGWDISADLDKWPVGKNFTVGDTLWFQYSRYHTVNEVDKRGFYNCSTANATETGAGGNTTITLTTPGDKYFICGVLSHCFGGMRLHFAVIGTPGGWGLPLPRPHPAPPSPPVVVTSP</sequence>
<feature type="signal peptide" evidence="3">
    <location>
        <begin position="1"/>
        <end position="22"/>
    </location>
</feature>
<organism evidence="5">
    <name type="scientific">Anthurium amnicola</name>
    <dbReference type="NCBI Taxonomy" id="1678845"/>
    <lineage>
        <taxon>Eukaryota</taxon>
        <taxon>Viridiplantae</taxon>
        <taxon>Streptophyta</taxon>
        <taxon>Embryophyta</taxon>
        <taxon>Tracheophyta</taxon>
        <taxon>Spermatophyta</taxon>
        <taxon>Magnoliopsida</taxon>
        <taxon>Liliopsida</taxon>
        <taxon>Araceae</taxon>
        <taxon>Pothoideae</taxon>
        <taxon>Potheae</taxon>
        <taxon>Anthurium</taxon>
    </lineage>
</organism>
<evidence type="ECO:0000259" key="4">
    <source>
        <dbReference type="PROSITE" id="PS51485"/>
    </source>
</evidence>
<dbReference type="AlphaFoldDB" id="A0A1D1YM47"/>
<keyword evidence="2" id="KW-0325">Glycoprotein</keyword>
<protein>
    <submittedName>
        <fullName evidence="5">Blue copper protein</fullName>
    </submittedName>
</protein>
<dbReference type="GO" id="GO:0009055">
    <property type="term" value="F:electron transfer activity"/>
    <property type="evidence" value="ECO:0007669"/>
    <property type="project" value="InterPro"/>
</dbReference>
<reference evidence="5" key="1">
    <citation type="submission" date="2015-07" db="EMBL/GenBank/DDBJ databases">
        <title>Transcriptome Assembly of Anthurium amnicola.</title>
        <authorList>
            <person name="Suzuki J."/>
        </authorList>
    </citation>
    <scope>NUCLEOTIDE SEQUENCE</scope>
</reference>
<dbReference type="PANTHER" id="PTHR33021">
    <property type="entry name" value="BLUE COPPER PROTEIN"/>
    <property type="match status" value="1"/>
</dbReference>
<feature type="chain" id="PRO_5008900319" evidence="3">
    <location>
        <begin position="23"/>
        <end position="148"/>
    </location>
</feature>
<dbReference type="CDD" id="cd04216">
    <property type="entry name" value="Phytocyanin"/>
    <property type="match status" value="1"/>
</dbReference>
<proteinExistence type="predicted"/>
<evidence type="ECO:0000313" key="5">
    <source>
        <dbReference type="EMBL" id="JAT55706.1"/>
    </source>
</evidence>
<dbReference type="GO" id="GO:0005886">
    <property type="term" value="C:plasma membrane"/>
    <property type="evidence" value="ECO:0007669"/>
    <property type="project" value="TreeGrafter"/>
</dbReference>
<dbReference type="GO" id="GO:0046872">
    <property type="term" value="F:metal ion binding"/>
    <property type="evidence" value="ECO:0007669"/>
    <property type="project" value="UniProtKB-KW"/>
</dbReference>
<dbReference type="SUPFAM" id="SSF49503">
    <property type="entry name" value="Cupredoxins"/>
    <property type="match status" value="1"/>
</dbReference>